<dbReference type="Proteomes" id="UP000177480">
    <property type="component" value="Unassembled WGS sequence"/>
</dbReference>
<dbReference type="EMBL" id="MHNK01000007">
    <property type="protein sequence ID" value="OGZ44170.1"/>
    <property type="molecule type" value="Genomic_DNA"/>
</dbReference>
<evidence type="ECO:0000256" key="1">
    <source>
        <dbReference type="SAM" id="Phobius"/>
    </source>
</evidence>
<feature type="transmembrane region" description="Helical" evidence="1">
    <location>
        <begin position="27"/>
        <end position="46"/>
    </location>
</feature>
<gene>
    <name evidence="3" type="ORF">A2719_02305</name>
</gene>
<evidence type="ECO:0000313" key="4">
    <source>
        <dbReference type="Proteomes" id="UP000177480"/>
    </source>
</evidence>
<evidence type="ECO:0000259" key="2">
    <source>
        <dbReference type="Pfam" id="PF09335"/>
    </source>
</evidence>
<keyword evidence="1" id="KW-1133">Transmembrane helix</keyword>
<protein>
    <recommendedName>
        <fullName evidence="2">VTT domain-containing protein</fullName>
    </recommendedName>
</protein>
<accession>A0A1G2G2N3</accession>
<dbReference type="AlphaFoldDB" id="A0A1G2G2N3"/>
<feature type="transmembrane region" description="Helical" evidence="1">
    <location>
        <begin position="175"/>
        <end position="198"/>
    </location>
</feature>
<evidence type="ECO:0000313" key="3">
    <source>
        <dbReference type="EMBL" id="OGZ44170.1"/>
    </source>
</evidence>
<name>A0A1G2G2N3_9BACT</name>
<organism evidence="3 4">
    <name type="scientific">Candidatus Ryanbacteria bacterium RIFCSPHIGHO2_01_FULL_45_22</name>
    <dbReference type="NCBI Taxonomy" id="1802114"/>
    <lineage>
        <taxon>Bacteria</taxon>
        <taxon>Candidatus Ryaniibacteriota</taxon>
    </lineage>
</organism>
<keyword evidence="1" id="KW-0472">Membrane</keyword>
<dbReference type="InterPro" id="IPR051311">
    <property type="entry name" value="DedA_domain"/>
</dbReference>
<dbReference type="PANTHER" id="PTHR42709">
    <property type="entry name" value="ALKALINE PHOSPHATASE LIKE PROTEIN"/>
    <property type="match status" value="1"/>
</dbReference>
<feature type="transmembrane region" description="Helical" evidence="1">
    <location>
        <begin position="135"/>
        <end position="163"/>
    </location>
</feature>
<dbReference type="STRING" id="1802114.A2719_02305"/>
<dbReference type="Pfam" id="PF09335">
    <property type="entry name" value="VTT_dom"/>
    <property type="match status" value="1"/>
</dbReference>
<proteinExistence type="predicted"/>
<feature type="domain" description="VTT" evidence="2">
    <location>
        <begin position="42"/>
        <end position="160"/>
    </location>
</feature>
<comment type="caution">
    <text evidence="3">The sequence shown here is derived from an EMBL/GenBank/DDBJ whole genome shotgun (WGS) entry which is preliminary data.</text>
</comment>
<sequence>MKYRFTLLHSLYHWTLKWAAHPHASRMLFFISFIESSVFLIPPDVLMIPMIIAEPKKWFRFALITTVASVLGGIAGYYIGYWLWETAGRAVIAFYGLSDAMALVQMKYEANAFAAIFTAALTPIPYKVFTISAGLFHISLVTLIFASITGRGLRFFAVAWLVGKFGEPVKEFIETYFDMLTIAAAMLLIGGFIVVRWLV</sequence>
<dbReference type="PANTHER" id="PTHR42709:SF11">
    <property type="entry name" value="DEDA FAMILY PROTEIN"/>
    <property type="match status" value="1"/>
</dbReference>
<keyword evidence="1" id="KW-0812">Transmembrane</keyword>
<dbReference type="InterPro" id="IPR032816">
    <property type="entry name" value="VTT_dom"/>
</dbReference>
<feature type="transmembrane region" description="Helical" evidence="1">
    <location>
        <begin position="58"/>
        <end position="80"/>
    </location>
</feature>
<dbReference type="GO" id="GO:0005886">
    <property type="term" value="C:plasma membrane"/>
    <property type="evidence" value="ECO:0007669"/>
    <property type="project" value="TreeGrafter"/>
</dbReference>
<reference evidence="3 4" key="1">
    <citation type="journal article" date="2016" name="Nat. Commun.">
        <title>Thousands of microbial genomes shed light on interconnected biogeochemical processes in an aquifer system.</title>
        <authorList>
            <person name="Anantharaman K."/>
            <person name="Brown C.T."/>
            <person name="Hug L.A."/>
            <person name="Sharon I."/>
            <person name="Castelle C.J."/>
            <person name="Probst A.J."/>
            <person name="Thomas B.C."/>
            <person name="Singh A."/>
            <person name="Wilkins M.J."/>
            <person name="Karaoz U."/>
            <person name="Brodie E.L."/>
            <person name="Williams K.H."/>
            <person name="Hubbard S.S."/>
            <person name="Banfield J.F."/>
        </authorList>
    </citation>
    <scope>NUCLEOTIDE SEQUENCE [LARGE SCALE GENOMIC DNA]</scope>
</reference>